<protein>
    <submittedName>
        <fullName evidence="2">SDR family oxidoreductase</fullName>
        <ecNumber evidence="2">1.-.-.-</ecNumber>
    </submittedName>
</protein>
<feature type="compositionally biased region" description="Pro residues" evidence="1">
    <location>
        <begin position="1"/>
        <end position="11"/>
    </location>
</feature>
<name>A0ABV3DJT2_9ACTN</name>
<feature type="region of interest" description="Disordered" evidence="1">
    <location>
        <begin position="1"/>
        <end position="48"/>
    </location>
</feature>
<feature type="compositionally biased region" description="Low complexity" evidence="1">
    <location>
        <begin position="16"/>
        <end position="31"/>
    </location>
</feature>
<gene>
    <name evidence="2" type="ORF">AB0C36_21230</name>
</gene>
<dbReference type="Gene3D" id="3.40.50.720">
    <property type="entry name" value="NAD(P)-binding Rossmann-like Domain"/>
    <property type="match status" value="2"/>
</dbReference>
<keyword evidence="2" id="KW-0560">Oxidoreductase</keyword>
<keyword evidence="3" id="KW-1185">Reference proteome</keyword>
<dbReference type="EC" id="1.-.-.-" evidence="2"/>
<feature type="compositionally biased region" description="Acidic residues" evidence="1">
    <location>
        <begin position="114"/>
        <end position="124"/>
    </location>
</feature>
<dbReference type="InterPro" id="IPR036291">
    <property type="entry name" value="NAD(P)-bd_dom_sf"/>
</dbReference>
<dbReference type="GO" id="GO:0016491">
    <property type="term" value="F:oxidoreductase activity"/>
    <property type="evidence" value="ECO:0007669"/>
    <property type="project" value="UniProtKB-KW"/>
</dbReference>
<dbReference type="InterPro" id="IPR002347">
    <property type="entry name" value="SDR_fam"/>
</dbReference>
<feature type="region of interest" description="Disordered" evidence="1">
    <location>
        <begin position="108"/>
        <end position="128"/>
    </location>
</feature>
<dbReference type="SUPFAM" id="SSF51735">
    <property type="entry name" value="NAD(P)-binding Rossmann-fold domains"/>
    <property type="match status" value="1"/>
</dbReference>
<sequence length="495" mass="53564">MTETTPAPPVVPSIHAPTTTTAPGATTDGAAHNPTAHNPTAHDPGPGRALDACLAQLAALEDLAPDDPVRRRIELAVTAFVNSGRKQRRAERKRTRAAERAEVFARTATGADDRVDDEPLDDSAADPGPVGTVPGQRCYVCKRIYSVIDAFYHQLCPRCAHENRVRRRARADLAGRRALVTGGRVKIGFELVLKLLRDGAEVIVTSRFPHDTRTRFAAVPDHGAWFDRLTVVPIDLRDPGRLITWCDELVAEGRPLDILVNNAAQTVRRPPESYAPLLAAERAALGAAAFEPVTAVAPAVPGGAVKPLPQLVSAAGGLALPLDAAGLLPDTSPANSWSRRVHEIDPVELLEVQLVNVTAPFLLVSRLLPLMLESPYARRYIVNVSAVEGQFTRHYKAPGHPHTNMAKAALNMLTRTSAEDLARHGVYMTSVDTGWITDEKPFPDRERVARAGFRTPLDIVDGAARVYDPVVRGEQDPGAEPPFGCFLKDYAVAPW</sequence>
<dbReference type="PRINTS" id="PR00081">
    <property type="entry name" value="GDHRDH"/>
</dbReference>
<dbReference type="Proteomes" id="UP001551482">
    <property type="component" value="Unassembled WGS sequence"/>
</dbReference>
<dbReference type="RefSeq" id="WP_358356232.1">
    <property type="nucleotide sequence ID" value="NZ_JBEZFP010000055.1"/>
</dbReference>
<comment type="caution">
    <text evidence="2">The sequence shown here is derived from an EMBL/GenBank/DDBJ whole genome shotgun (WGS) entry which is preliminary data.</text>
</comment>
<organism evidence="2 3">
    <name type="scientific">Streptodolium elevatio</name>
    <dbReference type="NCBI Taxonomy" id="3157996"/>
    <lineage>
        <taxon>Bacteria</taxon>
        <taxon>Bacillati</taxon>
        <taxon>Actinomycetota</taxon>
        <taxon>Actinomycetes</taxon>
        <taxon>Kitasatosporales</taxon>
        <taxon>Streptomycetaceae</taxon>
        <taxon>Streptodolium</taxon>
    </lineage>
</organism>
<reference evidence="2 3" key="1">
    <citation type="submission" date="2024-06" db="EMBL/GenBank/DDBJ databases">
        <title>The Natural Products Discovery Center: Release of the First 8490 Sequenced Strains for Exploring Actinobacteria Biosynthetic Diversity.</title>
        <authorList>
            <person name="Kalkreuter E."/>
            <person name="Kautsar S.A."/>
            <person name="Yang D."/>
            <person name="Bader C.D."/>
            <person name="Teijaro C.N."/>
            <person name="Fluegel L."/>
            <person name="Davis C.M."/>
            <person name="Simpson J.R."/>
            <person name="Lauterbach L."/>
            <person name="Steele A.D."/>
            <person name="Gui C."/>
            <person name="Meng S."/>
            <person name="Li G."/>
            <person name="Viehrig K."/>
            <person name="Ye F."/>
            <person name="Su P."/>
            <person name="Kiefer A.F."/>
            <person name="Nichols A."/>
            <person name="Cepeda A.J."/>
            <person name="Yan W."/>
            <person name="Fan B."/>
            <person name="Jiang Y."/>
            <person name="Adhikari A."/>
            <person name="Zheng C.-J."/>
            <person name="Schuster L."/>
            <person name="Cowan T.M."/>
            <person name="Smanski M.J."/>
            <person name="Chevrette M.G."/>
            <person name="De Carvalho L.P.S."/>
            <person name="Shen B."/>
        </authorList>
    </citation>
    <scope>NUCLEOTIDE SEQUENCE [LARGE SCALE GENOMIC DNA]</scope>
    <source>
        <strain evidence="2 3">NPDC048946</strain>
    </source>
</reference>
<dbReference type="EMBL" id="JBEZFP010000055">
    <property type="protein sequence ID" value="MEU8136023.1"/>
    <property type="molecule type" value="Genomic_DNA"/>
</dbReference>
<proteinExistence type="predicted"/>
<dbReference type="Pfam" id="PF00106">
    <property type="entry name" value="adh_short"/>
    <property type="match status" value="2"/>
</dbReference>
<dbReference type="PANTHER" id="PTHR43544">
    <property type="entry name" value="SHORT-CHAIN DEHYDROGENASE/REDUCTASE"/>
    <property type="match status" value="1"/>
</dbReference>
<evidence type="ECO:0000256" key="1">
    <source>
        <dbReference type="SAM" id="MobiDB-lite"/>
    </source>
</evidence>
<evidence type="ECO:0000313" key="3">
    <source>
        <dbReference type="Proteomes" id="UP001551482"/>
    </source>
</evidence>
<evidence type="ECO:0000313" key="2">
    <source>
        <dbReference type="EMBL" id="MEU8136023.1"/>
    </source>
</evidence>
<dbReference type="InterPro" id="IPR051468">
    <property type="entry name" value="Fungal_SecMetab_SDRs"/>
</dbReference>
<accession>A0ABV3DJT2</accession>
<dbReference type="PANTHER" id="PTHR43544:SF2">
    <property type="entry name" value="OXIDOREDUCTASE"/>
    <property type="match status" value="1"/>
</dbReference>
<dbReference type="CDD" id="cd05233">
    <property type="entry name" value="SDR_c"/>
    <property type="match status" value="1"/>
</dbReference>